<name>A0ABQ5YHK2_9NEIS</name>
<accession>A0ABQ5YHK2</accession>
<gene>
    <name evidence="2" type="ORF">GCM10007907_27770</name>
</gene>
<evidence type="ECO:0000256" key="1">
    <source>
        <dbReference type="SAM" id="Phobius"/>
    </source>
</evidence>
<proteinExistence type="predicted"/>
<comment type="caution">
    <text evidence="2">The sequence shown here is derived from an EMBL/GenBank/DDBJ whole genome shotgun (WGS) entry which is preliminary data.</text>
</comment>
<dbReference type="RefSeq" id="WP_284197080.1">
    <property type="nucleotide sequence ID" value="NZ_BSOG01000003.1"/>
</dbReference>
<evidence type="ECO:0008006" key="4">
    <source>
        <dbReference type="Google" id="ProtNLM"/>
    </source>
</evidence>
<dbReference type="Proteomes" id="UP001156706">
    <property type="component" value="Unassembled WGS sequence"/>
</dbReference>
<keyword evidence="1" id="KW-1133">Transmembrane helix</keyword>
<keyword evidence="3" id="KW-1185">Reference proteome</keyword>
<keyword evidence="1" id="KW-0472">Membrane</keyword>
<reference evidence="3" key="1">
    <citation type="journal article" date="2019" name="Int. J. Syst. Evol. Microbiol.">
        <title>The Global Catalogue of Microorganisms (GCM) 10K type strain sequencing project: providing services to taxonomists for standard genome sequencing and annotation.</title>
        <authorList>
            <consortium name="The Broad Institute Genomics Platform"/>
            <consortium name="The Broad Institute Genome Sequencing Center for Infectious Disease"/>
            <person name="Wu L."/>
            <person name="Ma J."/>
        </authorList>
    </citation>
    <scope>NUCLEOTIDE SEQUENCE [LARGE SCALE GENOMIC DNA]</scope>
    <source>
        <strain evidence="3">NBRC 110044</strain>
    </source>
</reference>
<keyword evidence="1" id="KW-0812">Transmembrane</keyword>
<protein>
    <recommendedName>
        <fullName evidence="4">Holin</fullName>
    </recommendedName>
</protein>
<feature type="transmembrane region" description="Helical" evidence="1">
    <location>
        <begin position="34"/>
        <end position="51"/>
    </location>
</feature>
<evidence type="ECO:0000313" key="2">
    <source>
        <dbReference type="EMBL" id="GLR13987.1"/>
    </source>
</evidence>
<organism evidence="2 3">
    <name type="scientific">Chitinimonas prasina</name>
    <dbReference type="NCBI Taxonomy" id="1434937"/>
    <lineage>
        <taxon>Bacteria</taxon>
        <taxon>Pseudomonadati</taxon>
        <taxon>Pseudomonadota</taxon>
        <taxon>Betaproteobacteria</taxon>
        <taxon>Neisseriales</taxon>
        <taxon>Chitinibacteraceae</taxon>
        <taxon>Chitinimonas</taxon>
    </lineage>
</organism>
<sequence length="72" mass="8072">MDQRTYDVGLEAIKAAPPVSVGAMTLAGLQLSDLVLLVTLLYTVMQLLVLWRDKFGGANCLRRIGRWLRRRA</sequence>
<evidence type="ECO:0000313" key="3">
    <source>
        <dbReference type="Proteomes" id="UP001156706"/>
    </source>
</evidence>
<dbReference type="EMBL" id="BSOG01000003">
    <property type="protein sequence ID" value="GLR13987.1"/>
    <property type="molecule type" value="Genomic_DNA"/>
</dbReference>